<dbReference type="AlphaFoldDB" id="A0AAW1TYS3"/>
<dbReference type="EMBL" id="JARQZJ010000033">
    <property type="protein sequence ID" value="KAK9875423.1"/>
    <property type="molecule type" value="Genomic_DNA"/>
</dbReference>
<gene>
    <name evidence="2" type="ORF">WA026_007816</name>
</gene>
<organism evidence="2 3">
    <name type="scientific">Henosepilachna vigintioctopunctata</name>
    <dbReference type="NCBI Taxonomy" id="420089"/>
    <lineage>
        <taxon>Eukaryota</taxon>
        <taxon>Metazoa</taxon>
        <taxon>Ecdysozoa</taxon>
        <taxon>Arthropoda</taxon>
        <taxon>Hexapoda</taxon>
        <taxon>Insecta</taxon>
        <taxon>Pterygota</taxon>
        <taxon>Neoptera</taxon>
        <taxon>Endopterygota</taxon>
        <taxon>Coleoptera</taxon>
        <taxon>Polyphaga</taxon>
        <taxon>Cucujiformia</taxon>
        <taxon>Coccinelloidea</taxon>
        <taxon>Coccinellidae</taxon>
        <taxon>Epilachninae</taxon>
        <taxon>Epilachnini</taxon>
        <taxon>Henosepilachna</taxon>
    </lineage>
</organism>
<keyword evidence="3" id="KW-1185">Reference proteome</keyword>
<feature type="compositionally biased region" description="Basic and acidic residues" evidence="1">
    <location>
        <begin position="13"/>
        <end position="26"/>
    </location>
</feature>
<accession>A0AAW1TYS3</accession>
<protein>
    <submittedName>
        <fullName evidence="2">Uncharacterized protein</fullName>
    </submittedName>
</protein>
<dbReference type="Proteomes" id="UP001431783">
    <property type="component" value="Unassembled WGS sequence"/>
</dbReference>
<sequence>MIREQEIPGSWKRCSDGETNENERDNSPANSAILRRTVQTSINYFERKERERAFLDSLRVGNSRRELSQTNNSSILSWNAINATEVPTAIFYSDLSFSLFLSIVSRIES</sequence>
<comment type="caution">
    <text evidence="2">The sequence shown here is derived from an EMBL/GenBank/DDBJ whole genome shotgun (WGS) entry which is preliminary data.</text>
</comment>
<feature type="region of interest" description="Disordered" evidence="1">
    <location>
        <begin position="1"/>
        <end position="32"/>
    </location>
</feature>
<evidence type="ECO:0000313" key="3">
    <source>
        <dbReference type="Proteomes" id="UP001431783"/>
    </source>
</evidence>
<evidence type="ECO:0000313" key="2">
    <source>
        <dbReference type="EMBL" id="KAK9875423.1"/>
    </source>
</evidence>
<name>A0AAW1TYS3_9CUCU</name>
<reference evidence="2 3" key="1">
    <citation type="submission" date="2023-03" db="EMBL/GenBank/DDBJ databases">
        <title>Genome insight into feeding habits of ladybird beetles.</title>
        <authorList>
            <person name="Li H.-S."/>
            <person name="Huang Y.-H."/>
            <person name="Pang H."/>
        </authorList>
    </citation>
    <scope>NUCLEOTIDE SEQUENCE [LARGE SCALE GENOMIC DNA]</scope>
    <source>
        <strain evidence="2">SYSU_2023b</strain>
        <tissue evidence="2">Whole body</tissue>
    </source>
</reference>
<evidence type="ECO:0000256" key="1">
    <source>
        <dbReference type="SAM" id="MobiDB-lite"/>
    </source>
</evidence>
<proteinExistence type="predicted"/>